<dbReference type="InterPro" id="IPR015881">
    <property type="entry name" value="ARHD_Rieske_2Fe_2S"/>
</dbReference>
<accession>A0A5E6WVS5</accession>
<dbReference type="Pfam" id="PF00355">
    <property type="entry name" value="Rieske"/>
    <property type="match status" value="1"/>
</dbReference>
<dbReference type="PANTHER" id="PTHR21266:SF60">
    <property type="entry name" value="3-KETOSTEROID-9-ALPHA-MONOOXYGENASE, OXYGENASE COMPONENT"/>
    <property type="match status" value="1"/>
</dbReference>
<dbReference type="SUPFAM" id="SSF50022">
    <property type="entry name" value="ISP domain"/>
    <property type="match status" value="1"/>
</dbReference>
<dbReference type="OrthoDB" id="9769355at2"/>
<organism evidence="8 9">
    <name type="scientific">Pseudomonas fluorescens</name>
    <dbReference type="NCBI Taxonomy" id="294"/>
    <lineage>
        <taxon>Bacteria</taxon>
        <taxon>Pseudomonadati</taxon>
        <taxon>Pseudomonadota</taxon>
        <taxon>Gammaproteobacteria</taxon>
        <taxon>Pseudomonadales</taxon>
        <taxon>Pseudomonadaceae</taxon>
        <taxon>Pseudomonas</taxon>
    </lineage>
</organism>
<dbReference type="Gene3D" id="3.90.380.10">
    <property type="entry name" value="Naphthalene 1,2-dioxygenase Alpha Subunit, Chain A, domain 1"/>
    <property type="match status" value="1"/>
</dbReference>
<keyword evidence="2" id="KW-0479">Metal-binding</keyword>
<name>A0A5E6WVS5_PSEFL</name>
<keyword evidence="3" id="KW-0058">Aromatic hydrocarbons catabolism</keyword>
<keyword evidence="4 8" id="KW-0560">Oxidoreductase</keyword>
<keyword evidence="1" id="KW-0001">2Fe-2S</keyword>
<sequence>MSTSSLAYEIGAPEEPIAKFPLNQWYVAGFAWELKDKPVGRTLLCKPVVLFRTADGQPAALEDRCCHRALPLSHGTLEEHGVRCGYHGLLFNGAGQCLEVPGQTKIPSKARVPAYHVRERDQIIWIWFGSASQPEPTCEPPAYEVHSSGDYLFEGDVYHYDAPYQLIHDNLLDLSHLGYVHLRTIGGNANIHMNAQMRVESTDTGVKVTRHLPDSLPPPTYSAAYPFQGNIDRWQEIEFLVTHLRIWTGAVDAGTDSLEDPQRGGFHMRGFHGVTPETETTSHYFWTMATNPKSHPEEIKAKVIEQTALTFDEDKVVIEAQYRNMLAFGARPMVDIHVDVGANRARKIIEQLRRPD</sequence>
<dbReference type="InterPro" id="IPR036922">
    <property type="entry name" value="Rieske_2Fe-2S_sf"/>
</dbReference>
<protein>
    <submittedName>
        <fullName evidence="8">Toluene-4-sulfonate monooxygenase system iron-sulfur subunit TsaM1</fullName>
        <ecNumber evidence="8">1.14.14.-</ecNumber>
    </submittedName>
</protein>
<dbReference type="GO" id="GO:0005506">
    <property type="term" value="F:iron ion binding"/>
    <property type="evidence" value="ECO:0007669"/>
    <property type="project" value="InterPro"/>
</dbReference>
<dbReference type="GO" id="GO:0004497">
    <property type="term" value="F:monooxygenase activity"/>
    <property type="evidence" value="ECO:0007669"/>
    <property type="project" value="UniProtKB-KW"/>
</dbReference>
<dbReference type="Pfam" id="PF19112">
    <property type="entry name" value="VanA_C"/>
    <property type="match status" value="1"/>
</dbReference>
<evidence type="ECO:0000259" key="7">
    <source>
        <dbReference type="PROSITE" id="PS51296"/>
    </source>
</evidence>
<dbReference type="EMBL" id="CABVHK010000019">
    <property type="protein sequence ID" value="VVN33272.1"/>
    <property type="molecule type" value="Genomic_DNA"/>
</dbReference>
<feature type="domain" description="Rieske" evidence="7">
    <location>
        <begin position="25"/>
        <end position="126"/>
    </location>
</feature>
<evidence type="ECO:0000256" key="1">
    <source>
        <dbReference type="ARBA" id="ARBA00022714"/>
    </source>
</evidence>
<dbReference type="GO" id="GO:0051537">
    <property type="term" value="F:2 iron, 2 sulfur cluster binding"/>
    <property type="evidence" value="ECO:0007669"/>
    <property type="project" value="UniProtKB-KW"/>
</dbReference>
<keyword evidence="8" id="KW-0503">Monooxygenase</keyword>
<keyword evidence="6" id="KW-0411">Iron-sulfur</keyword>
<evidence type="ECO:0000256" key="2">
    <source>
        <dbReference type="ARBA" id="ARBA00022723"/>
    </source>
</evidence>
<reference evidence="8 9" key="1">
    <citation type="submission" date="2019-09" db="EMBL/GenBank/DDBJ databases">
        <authorList>
            <person name="Chandra G."/>
            <person name="Truman W A."/>
        </authorList>
    </citation>
    <scope>NUCLEOTIDE SEQUENCE [LARGE SCALE GENOMIC DNA]</scope>
    <source>
        <strain evidence="8">PS662</strain>
    </source>
</reference>
<dbReference type="RefSeq" id="WP_150713284.1">
    <property type="nucleotide sequence ID" value="NZ_CABVHK010000019.1"/>
</dbReference>
<dbReference type="SUPFAM" id="SSF55961">
    <property type="entry name" value="Bet v1-like"/>
    <property type="match status" value="1"/>
</dbReference>
<dbReference type="InterPro" id="IPR017941">
    <property type="entry name" value="Rieske_2Fe-2S"/>
</dbReference>
<evidence type="ECO:0000256" key="4">
    <source>
        <dbReference type="ARBA" id="ARBA00023002"/>
    </source>
</evidence>
<evidence type="ECO:0000313" key="9">
    <source>
        <dbReference type="Proteomes" id="UP000326953"/>
    </source>
</evidence>
<dbReference type="Gene3D" id="2.102.10.10">
    <property type="entry name" value="Rieske [2Fe-2S] iron-sulphur domain"/>
    <property type="match status" value="1"/>
</dbReference>
<dbReference type="PROSITE" id="PS51296">
    <property type="entry name" value="RIESKE"/>
    <property type="match status" value="1"/>
</dbReference>
<dbReference type="InterPro" id="IPR044043">
    <property type="entry name" value="VanA_C_cat"/>
</dbReference>
<dbReference type="Proteomes" id="UP000326953">
    <property type="component" value="Unassembled WGS sequence"/>
</dbReference>
<dbReference type="CDD" id="cd08878">
    <property type="entry name" value="RHO_alpha_C_DMO-like"/>
    <property type="match status" value="1"/>
</dbReference>
<dbReference type="PANTHER" id="PTHR21266">
    <property type="entry name" value="IRON-SULFUR DOMAIN CONTAINING PROTEIN"/>
    <property type="match status" value="1"/>
</dbReference>
<evidence type="ECO:0000256" key="3">
    <source>
        <dbReference type="ARBA" id="ARBA00022797"/>
    </source>
</evidence>
<dbReference type="PROSITE" id="PS00570">
    <property type="entry name" value="RING_HYDROXYL_ALPHA"/>
    <property type="match status" value="1"/>
</dbReference>
<dbReference type="EC" id="1.14.14.-" evidence="8"/>
<dbReference type="AlphaFoldDB" id="A0A5E6WVS5"/>
<evidence type="ECO:0000313" key="8">
    <source>
        <dbReference type="EMBL" id="VVN33272.1"/>
    </source>
</evidence>
<proteinExistence type="predicted"/>
<dbReference type="InterPro" id="IPR050584">
    <property type="entry name" value="Cholesterol_7-desaturase"/>
</dbReference>
<keyword evidence="5" id="KW-0408">Iron</keyword>
<gene>
    <name evidence="8" type="primary">tsaM1_2</name>
    <name evidence="8" type="ORF">PS662_05001</name>
</gene>
<evidence type="ECO:0000256" key="6">
    <source>
        <dbReference type="ARBA" id="ARBA00023014"/>
    </source>
</evidence>
<evidence type="ECO:0000256" key="5">
    <source>
        <dbReference type="ARBA" id="ARBA00023004"/>
    </source>
</evidence>